<name>A0A9Q3HMY4_9BASI</name>
<keyword evidence="3" id="KW-1185">Reference proteome</keyword>
<proteinExistence type="predicted"/>
<reference evidence="2" key="1">
    <citation type="submission" date="2021-03" db="EMBL/GenBank/DDBJ databases">
        <title>Draft genome sequence of rust myrtle Austropuccinia psidii MF-1, a brazilian biotype.</title>
        <authorList>
            <person name="Quecine M.C."/>
            <person name="Pachon D.M.R."/>
            <person name="Bonatelli M.L."/>
            <person name="Correr F.H."/>
            <person name="Franceschini L.M."/>
            <person name="Leite T.F."/>
            <person name="Margarido G.R.A."/>
            <person name="Almeida C.A."/>
            <person name="Ferrarezi J.A."/>
            <person name="Labate C.A."/>
        </authorList>
    </citation>
    <scope>NUCLEOTIDE SEQUENCE</scope>
    <source>
        <strain evidence="2">MF-1</strain>
    </source>
</reference>
<feature type="compositionally biased region" description="Polar residues" evidence="1">
    <location>
        <begin position="1"/>
        <end position="16"/>
    </location>
</feature>
<sequence>MSFSTCSKKAANNNTEPKPLSNNNMYSMLNSLKSKVMSLKSARSSDAAEMQSLWMALSSPPPALSPYASLQQNTMSVYDRFMQEPYHAADCFAPLKSNGSNFPEWLICLNRVLCVALSHGGM</sequence>
<evidence type="ECO:0000313" key="3">
    <source>
        <dbReference type="Proteomes" id="UP000765509"/>
    </source>
</evidence>
<dbReference type="EMBL" id="AVOT02022133">
    <property type="protein sequence ID" value="MBW0511331.1"/>
    <property type="molecule type" value="Genomic_DNA"/>
</dbReference>
<evidence type="ECO:0000313" key="2">
    <source>
        <dbReference type="EMBL" id="MBW0511331.1"/>
    </source>
</evidence>
<protein>
    <submittedName>
        <fullName evidence="2">Uncharacterized protein</fullName>
    </submittedName>
</protein>
<accession>A0A9Q3HMY4</accession>
<dbReference type="AlphaFoldDB" id="A0A9Q3HMY4"/>
<gene>
    <name evidence="2" type="ORF">O181_051046</name>
</gene>
<organism evidence="2 3">
    <name type="scientific">Austropuccinia psidii MF-1</name>
    <dbReference type="NCBI Taxonomy" id="1389203"/>
    <lineage>
        <taxon>Eukaryota</taxon>
        <taxon>Fungi</taxon>
        <taxon>Dikarya</taxon>
        <taxon>Basidiomycota</taxon>
        <taxon>Pucciniomycotina</taxon>
        <taxon>Pucciniomycetes</taxon>
        <taxon>Pucciniales</taxon>
        <taxon>Sphaerophragmiaceae</taxon>
        <taxon>Austropuccinia</taxon>
    </lineage>
</organism>
<evidence type="ECO:0000256" key="1">
    <source>
        <dbReference type="SAM" id="MobiDB-lite"/>
    </source>
</evidence>
<feature type="region of interest" description="Disordered" evidence="1">
    <location>
        <begin position="1"/>
        <end position="23"/>
    </location>
</feature>
<dbReference type="Proteomes" id="UP000765509">
    <property type="component" value="Unassembled WGS sequence"/>
</dbReference>
<comment type="caution">
    <text evidence="2">The sequence shown here is derived from an EMBL/GenBank/DDBJ whole genome shotgun (WGS) entry which is preliminary data.</text>
</comment>